<evidence type="ECO:0000313" key="2">
    <source>
        <dbReference type="Proteomes" id="UP000030687"/>
    </source>
</evidence>
<dbReference type="InterPro" id="IPR055298">
    <property type="entry name" value="AtLOH3-like"/>
</dbReference>
<protein>
    <submittedName>
        <fullName evidence="1">Uncharacterized protein</fullName>
    </submittedName>
</protein>
<dbReference type="InParanoid" id="V4US21"/>
<dbReference type="Proteomes" id="UP000030687">
    <property type="component" value="Unassembled WGS sequence"/>
</dbReference>
<accession>V4US21</accession>
<name>V4US21_CITCL</name>
<dbReference type="KEGG" id="cic:CICLE_v10010239mg"/>
<dbReference type="OMA" id="YPHEYSI"/>
<dbReference type="eggNOG" id="ENOG502QSU3">
    <property type="taxonomic scope" value="Eukaryota"/>
</dbReference>
<dbReference type="PANTHER" id="PTHR11697">
    <property type="entry name" value="GENERAL TRANSCRIPTION FACTOR 2-RELATED ZINC FINGER PROTEIN"/>
    <property type="match status" value="1"/>
</dbReference>
<reference evidence="1 2" key="1">
    <citation type="submission" date="2013-10" db="EMBL/GenBank/DDBJ databases">
        <authorList>
            <consortium name="International Citrus Genome Consortium"/>
            <person name="Jenkins J."/>
            <person name="Schmutz J."/>
            <person name="Prochnik S."/>
            <person name="Rokhsar D."/>
            <person name="Gmitter F."/>
            <person name="Ollitrault P."/>
            <person name="Machado M."/>
            <person name="Talon M."/>
            <person name="Wincker P."/>
            <person name="Jaillon O."/>
            <person name="Morgante M."/>
        </authorList>
    </citation>
    <scope>NUCLEOTIDE SEQUENCE</scope>
    <source>
        <strain evidence="2">cv. Clemenules</strain>
    </source>
</reference>
<dbReference type="Gramene" id="ESR65291">
    <property type="protein sequence ID" value="ESR65291"/>
    <property type="gene ID" value="CICLE_v10010239mg"/>
</dbReference>
<organism evidence="1 2">
    <name type="scientific">Citrus clementina</name>
    <name type="common">Clementine</name>
    <name type="synonym">Citrus deliciosa x Citrus sinensis</name>
    <dbReference type="NCBI Taxonomy" id="85681"/>
    <lineage>
        <taxon>Eukaryota</taxon>
        <taxon>Viridiplantae</taxon>
        <taxon>Streptophyta</taxon>
        <taxon>Embryophyta</taxon>
        <taxon>Tracheophyta</taxon>
        <taxon>Spermatophyta</taxon>
        <taxon>Magnoliopsida</taxon>
        <taxon>eudicotyledons</taxon>
        <taxon>Gunneridae</taxon>
        <taxon>Pentapetalae</taxon>
        <taxon>rosids</taxon>
        <taxon>malvids</taxon>
        <taxon>Sapindales</taxon>
        <taxon>Rutaceae</taxon>
        <taxon>Aurantioideae</taxon>
        <taxon>Citrus</taxon>
    </lineage>
</organism>
<sequence>MEKYFKRRLYGLELSELPFDLGQHPPISSYNPNVQDGVRRAYLQMGSYQPKFHNFYYRTCLFTSIDVVRLLLEQGLAFHGHDEPYNSNILQEKQLLLLGEALENDEVPSGQGQNHETTLKRFGDTCWGSHYGTLLHIISLFPYIISMLEVSGKDYLYLMRDILAVSNALSQALQRKDQDILNAIKLVEICIKNLQMMRDVWDSLLYEISSFCLKHDIDVPNMNDELNNCFNEVNMELLLCLACPGPNDSFSAFNKGKPARLAQFYPKDFLQ</sequence>
<evidence type="ECO:0000313" key="1">
    <source>
        <dbReference type="EMBL" id="ESR65291.1"/>
    </source>
</evidence>
<dbReference type="AlphaFoldDB" id="V4US21"/>
<gene>
    <name evidence="1" type="ORF">CICLE_v10010239mg</name>
</gene>
<dbReference type="EMBL" id="KI535697">
    <property type="protein sequence ID" value="ESR65291.1"/>
    <property type="molecule type" value="Genomic_DNA"/>
</dbReference>
<proteinExistence type="predicted"/>
<dbReference type="PANTHER" id="PTHR11697:SF230">
    <property type="entry name" value="ZINC FINGER, MYM DOMAIN CONTAINING 1"/>
    <property type="match status" value="1"/>
</dbReference>
<keyword evidence="2" id="KW-1185">Reference proteome</keyword>